<dbReference type="InterPro" id="IPR036388">
    <property type="entry name" value="WH-like_DNA-bd_sf"/>
</dbReference>
<dbReference type="PANTHER" id="PTHR43133">
    <property type="entry name" value="RNA POLYMERASE ECF-TYPE SIGMA FACTO"/>
    <property type="match status" value="1"/>
</dbReference>
<dbReference type="RefSeq" id="WP_067682482.1">
    <property type="nucleotide sequence ID" value="NZ_CP016591.1"/>
</dbReference>
<evidence type="ECO:0000259" key="6">
    <source>
        <dbReference type="Pfam" id="PF22029"/>
    </source>
</evidence>
<keyword evidence="3" id="KW-0731">Sigma factor</keyword>
<dbReference type="InterPro" id="IPR013325">
    <property type="entry name" value="RNA_pol_sigma_r2"/>
</dbReference>
<dbReference type="InterPro" id="IPR039425">
    <property type="entry name" value="RNA_pol_sigma-70-like"/>
</dbReference>
<accession>A0A1B2AF83</accession>
<dbReference type="CDD" id="cd06171">
    <property type="entry name" value="Sigma70_r4"/>
    <property type="match status" value="1"/>
</dbReference>
<dbReference type="EMBL" id="CP016591">
    <property type="protein sequence ID" value="ANY20695.1"/>
    <property type="molecule type" value="Genomic_DNA"/>
</dbReference>
<organism evidence="7 8">
    <name type="scientific">Tsuneonella dongtanensis</name>
    <dbReference type="NCBI Taxonomy" id="692370"/>
    <lineage>
        <taxon>Bacteria</taxon>
        <taxon>Pseudomonadati</taxon>
        <taxon>Pseudomonadota</taxon>
        <taxon>Alphaproteobacteria</taxon>
        <taxon>Sphingomonadales</taxon>
        <taxon>Erythrobacteraceae</taxon>
        <taxon>Tsuneonella</taxon>
    </lineage>
</organism>
<dbReference type="Gene3D" id="1.10.10.10">
    <property type="entry name" value="Winged helix-like DNA-binding domain superfamily/Winged helix DNA-binding domain"/>
    <property type="match status" value="1"/>
</dbReference>
<dbReference type="KEGG" id="ado:A6F68_02194"/>
<dbReference type="STRING" id="692370.A6F68_02194"/>
<dbReference type="GO" id="GO:0016987">
    <property type="term" value="F:sigma factor activity"/>
    <property type="evidence" value="ECO:0007669"/>
    <property type="project" value="UniProtKB-KW"/>
</dbReference>
<gene>
    <name evidence="7" type="primary">sigR_2</name>
    <name evidence="7" type="ORF">A6F68_02194</name>
</gene>
<dbReference type="NCBIfam" id="TIGR02937">
    <property type="entry name" value="sigma70-ECF"/>
    <property type="match status" value="1"/>
</dbReference>
<evidence type="ECO:0000256" key="1">
    <source>
        <dbReference type="ARBA" id="ARBA00010641"/>
    </source>
</evidence>
<dbReference type="SUPFAM" id="SSF88946">
    <property type="entry name" value="Sigma2 domain of RNA polymerase sigma factors"/>
    <property type="match status" value="1"/>
</dbReference>
<dbReference type="InterPro" id="IPR013249">
    <property type="entry name" value="RNA_pol_sigma70_r4_t2"/>
</dbReference>
<feature type="domain" description="PhyR sigma2" evidence="6">
    <location>
        <begin position="3"/>
        <end position="54"/>
    </location>
</feature>
<reference evidence="7" key="1">
    <citation type="submission" date="2016-07" db="EMBL/GenBank/DDBJ databases">
        <title>Complete genome sequence of Altererythrobacter dongtanensis KCTC 22672, a type strain with esterase isolated from tidal flat.</title>
        <authorList>
            <person name="Cheng H."/>
            <person name="Wu Y.-H."/>
            <person name="Zhou P."/>
            <person name="Huo Y.-Y."/>
            <person name="Wang C.-S."/>
            <person name="Xu X.-W."/>
        </authorList>
    </citation>
    <scope>NUCLEOTIDE SEQUENCE [LARGE SCALE GENOMIC DNA]</scope>
    <source>
        <strain evidence="7">KCTC 22672</strain>
    </source>
</reference>
<dbReference type="Pfam" id="PF08281">
    <property type="entry name" value="Sigma70_r4_2"/>
    <property type="match status" value="1"/>
</dbReference>
<dbReference type="PANTHER" id="PTHR43133:SF25">
    <property type="entry name" value="RNA POLYMERASE SIGMA FACTOR RFAY-RELATED"/>
    <property type="match status" value="1"/>
</dbReference>
<evidence type="ECO:0000256" key="4">
    <source>
        <dbReference type="ARBA" id="ARBA00023163"/>
    </source>
</evidence>
<evidence type="ECO:0000313" key="7">
    <source>
        <dbReference type="EMBL" id="ANY20695.1"/>
    </source>
</evidence>
<name>A0A1B2AF83_9SPHN</name>
<sequence>MVALLPRLRRFALGLARDRADGDDLVQLTVERALTSRTQWQEGTRLDSWMYRIMRNIWIDEGRSRTRRSQTFVTEETGLSVGGDGGQEAAAELGVVGRAMDRLPDDQREAVMLVLVEGYKYAEAAEIVGCPVGTLTSRLGRGREALMAMLGEAA</sequence>
<evidence type="ECO:0000256" key="2">
    <source>
        <dbReference type="ARBA" id="ARBA00023015"/>
    </source>
</evidence>
<protein>
    <submittedName>
        <fullName evidence="7">ECF RNA polymerase sigma factor SigR</fullName>
    </submittedName>
</protein>
<evidence type="ECO:0000313" key="8">
    <source>
        <dbReference type="Proteomes" id="UP000092932"/>
    </source>
</evidence>
<evidence type="ECO:0000259" key="5">
    <source>
        <dbReference type="Pfam" id="PF08281"/>
    </source>
</evidence>
<feature type="domain" description="RNA polymerase sigma factor 70 region 4 type 2" evidence="5">
    <location>
        <begin position="96"/>
        <end position="146"/>
    </location>
</feature>
<dbReference type="InterPro" id="IPR013324">
    <property type="entry name" value="RNA_pol_sigma_r3/r4-like"/>
</dbReference>
<keyword evidence="8" id="KW-1185">Reference proteome</keyword>
<keyword evidence="2" id="KW-0805">Transcription regulation</keyword>
<proteinExistence type="inferred from homology"/>
<dbReference type="Proteomes" id="UP000092932">
    <property type="component" value="Chromosome"/>
</dbReference>
<dbReference type="GO" id="GO:0006352">
    <property type="term" value="P:DNA-templated transcription initiation"/>
    <property type="evidence" value="ECO:0007669"/>
    <property type="project" value="InterPro"/>
</dbReference>
<dbReference type="InterPro" id="IPR014284">
    <property type="entry name" value="RNA_pol_sigma-70_dom"/>
</dbReference>
<dbReference type="PATRIC" id="fig|692370.5.peg.2208"/>
<dbReference type="InterPro" id="IPR053866">
    <property type="entry name" value="PhyR_sigma2"/>
</dbReference>
<dbReference type="GO" id="GO:0003677">
    <property type="term" value="F:DNA binding"/>
    <property type="evidence" value="ECO:0007669"/>
    <property type="project" value="InterPro"/>
</dbReference>
<comment type="similarity">
    <text evidence="1">Belongs to the sigma-70 factor family. ECF subfamily.</text>
</comment>
<dbReference type="Pfam" id="PF22029">
    <property type="entry name" value="PhyR_sigma2"/>
    <property type="match status" value="1"/>
</dbReference>
<evidence type="ECO:0000256" key="3">
    <source>
        <dbReference type="ARBA" id="ARBA00023082"/>
    </source>
</evidence>
<keyword evidence="4" id="KW-0804">Transcription</keyword>
<dbReference type="AlphaFoldDB" id="A0A1B2AF83"/>
<dbReference type="Gene3D" id="1.10.1740.10">
    <property type="match status" value="1"/>
</dbReference>
<dbReference type="SUPFAM" id="SSF88659">
    <property type="entry name" value="Sigma3 and sigma4 domains of RNA polymerase sigma factors"/>
    <property type="match status" value="1"/>
</dbReference>